<proteinExistence type="predicted"/>
<dbReference type="AlphaFoldDB" id="A0A5M6DET5"/>
<name>A0A5M6DET5_9BACT</name>
<evidence type="ECO:0000256" key="1">
    <source>
        <dbReference type="SAM" id="SignalP"/>
    </source>
</evidence>
<feature type="signal peptide" evidence="1">
    <location>
        <begin position="1"/>
        <end position="21"/>
    </location>
</feature>
<organism evidence="2 3">
    <name type="scientific">Adhaeribacter rhizoryzae</name>
    <dbReference type="NCBI Taxonomy" id="2607907"/>
    <lineage>
        <taxon>Bacteria</taxon>
        <taxon>Pseudomonadati</taxon>
        <taxon>Bacteroidota</taxon>
        <taxon>Cytophagia</taxon>
        <taxon>Cytophagales</taxon>
        <taxon>Hymenobacteraceae</taxon>
        <taxon>Adhaeribacter</taxon>
    </lineage>
</organism>
<evidence type="ECO:0000313" key="3">
    <source>
        <dbReference type="Proteomes" id="UP000323426"/>
    </source>
</evidence>
<comment type="caution">
    <text evidence="2">The sequence shown here is derived from an EMBL/GenBank/DDBJ whole genome shotgun (WGS) entry which is preliminary data.</text>
</comment>
<keyword evidence="1" id="KW-0732">Signal</keyword>
<dbReference type="Proteomes" id="UP000323426">
    <property type="component" value="Unassembled WGS sequence"/>
</dbReference>
<accession>A0A5M6DET5</accession>
<sequence length="175" mass="19798">MKSLLLLKLLLFSGVLLVLNACQHPPDYDDKPSLEFKNVEKWSSLENGVKKDSLILVTRFEDGDGDLGLSNEDISQPPFNEGNNNINYFVDILIKKDGVFRTLQLPSGFTFNGRFFRLAPDGRVGPIEGDLRYSIVVRDNPLITTGDILKFRVRVRDRALRESNTVESNEVKVLE</sequence>
<evidence type="ECO:0008006" key="4">
    <source>
        <dbReference type="Google" id="ProtNLM"/>
    </source>
</evidence>
<feature type="chain" id="PRO_5024352977" description="Lipoprotein" evidence="1">
    <location>
        <begin position="22"/>
        <end position="175"/>
    </location>
</feature>
<reference evidence="2 3" key="1">
    <citation type="submission" date="2019-09" db="EMBL/GenBank/DDBJ databases">
        <title>Genome sequence and assembly of Adhaeribacter sp.</title>
        <authorList>
            <person name="Chhetri G."/>
        </authorList>
    </citation>
    <scope>NUCLEOTIDE SEQUENCE [LARGE SCALE GENOMIC DNA]</scope>
    <source>
        <strain evidence="2 3">DK36</strain>
    </source>
</reference>
<dbReference type="RefSeq" id="WP_150089061.1">
    <property type="nucleotide sequence ID" value="NZ_VWSF01000010.1"/>
</dbReference>
<protein>
    <recommendedName>
        <fullName evidence="4">Lipoprotein</fullName>
    </recommendedName>
</protein>
<gene>
    <name evidence="2" type="ORF">F0145_14110</name>
</gene>
<evidence type="ECO:0000313" key="2">
    <source>
        <dbReference type="EMBL" id="KAA5544812.1"/>
    </source>
</evidence>
<dbReference type="EMBL" id="VWSF01000010">
    <property type="protein sequence ID" value="KAA5544812.1"/>
    <property type="molecule type" value="Genomic_DNA"/>
</dbReference>
<keyword evidence="3" id="KW-1185">Reference proteome</keyword>